<reference evidence="2 3" key="1">
    <citation type="submission" date="2015-01" db="EMBL/GenBank/DDBJ databases">
        <title>The Genome Sequence of Exophiala oligosperma CBS72588.</title>
        <authorList>
            <consortium name="The Broad Institute Genomics Platform"/>
            <person name="Cuomo C."/>
            <person name="de Hoog S."/>
            <person name="Gorbushina A."/>
            <person name="Stielow B."/>
            <person name="Teixiera M."/>
            <person name="Abouelleil A."/>
            <person name="Chapman S.B."/>
            <person name="Priest M."/>
            <person name="Young S.K."/>
            <person name="Wortman J."/>
            <person name="Nusbaum C."/>
            <person name="Birren B."/>
        </authorList>
    </citation>
    <scope>NUCLEOTIDE SEQUENCE [LARGE SCALE GENOMIC DNA]</scope>
    <source>
        <strain evidence="2 3">CBS 72588</strain>
    </source>
</reference>
<proteinExistence type="predicted"/>
<dbReference type="HOGENOM" id="CLU_1026850_0_0_1"/>
<organism evidence="2 3">
    <name type="scientific">Exophiala oligosperma</name>
    <dbReference type="NCBI Taxonomy" id="215243"/>
    <lineage>
        <taxon>Eukaryota</taxon>
        <taxon>Fungi</taxon>
        <taxon>Dikarya</taxon>
        <taxon>Ascomycota</taxon>
        <taxon>Pezizomycotina</taxon>
        <taxon>Eurotiomycetes</taxon>
        <taxon>Chaetothyriomycetidae</taxon>
        <taxon>Chaetothyriales</taxon>
        <taxon>Herpotrichiellaceae</taxon>
        <taxon>Exophiala</taxon>
    </lineage>
</organism>
<gene>
    <name evidence="2" type="ORF">PV06_07317</name>
</gene>
<sequence>MTVMADTPSKEIWQKFFLQHDSIVSLLDNHATVLIELRDHCAGSDAALEALKARLISTETLIAGFKSSSEALRSITNQDDFESTDPASRRNIPLRTATPTVDSSGLFSFDANPSIVGDLLKEKSTPKRKLQTDGTMEPEHERKKSKSNGQLQPESSEEEDSFVRGVEARVQAKATRKKESTEKKRKRQSDGSASGENRSHQHKRLKQEGNASGKPMDIRQNSNGKRPRASSKISMRNKKTHKKRKR</sequence>
<dbReference type="RefSeq" id="XP_016260297.1">
    <property type="nucleotide sequence ID" value="XM_016408543.1"/>
</dbReference>
<feature type="region of interest" description="Disordered" evidence="1">
    <location>
        <begin position="76"/>
        <end position="97"/>
    </location>
</feature>
<evidence type="ECO:0000256" key="1">
    <source>
        <dbReference type="SAM" id="MobiDB-lite"/>
    </source>
</evidence>
<evidence type="ECO:0000313" key="3">
    <source>
        <dbReference type="Proteomes" id="UP000053342"/>
    </source>
</evidence>
<dbReference type="OrthoDB" id="4155053at2759"/>
<keyword evidence="3" id="KW-1185">Reference proteome</keyword>
<accession>A0A0D2AIY8</accession>
<dbReference type="Proteomes" id="UP000053342">
    <property type="component" value="Unassembled WGS sequence"/>
</dbReference>
<dbReference type="VEuPathDB" id="FungiDB:PV06_07317"/>
<dbReference type="AlphaFoldDB" id="A0A0D2AIY8"/>
<dbReference type="GeneID" id="27359391"/>
<name>A0A0D2AIY8_9EURO</name>
<evidence type="ECO:0000313" key="2">
    <source>
        <dbReference type="EMBL" id="KIW40081.1"/>
    </source>
</evidence>
<feature type="compositionally biased region" description="Basic residues" evidence="1">
    <location>
        <begin position="225"/>
        <end position="246"/>
    </location>
</feature>
<feature type="region of interest" description="Disordered" evidence="1">
    <location>
        <begin position="118"/>
        <end position="246"/>
    </location>
</feature>
<protein>
    <submittedName>
        <fullName evidence="2">Uncharacterized protein</fullName>
    </submittedName>
</protein>
<dbReference type="EMBL" id="KN847338">
    <property type="protein sequence ID" value="KIW40081.1"/>
    <property type="molecule type" value="Genomic_DNA"/>
</dbReference>